<evidence type="ECO:0000313" key="16">
    <source>
        <dbReference type="EMBL" id="KAG8623324.1"/>
    </source>
</evidence>
<dbReference type="GO" id="GO:0007004">
    <property type="term" value="P:telomere maintenance via telomerase"/>
    <property type="evidence" value="ECO:0007669"/>
    <property type="project" value="TreeGrafter"/>
</dbReference>
<dbReference type="InterPro" id="IPR021891">
    <property type="entry name" value="Telomerase_RBD"/>
</dbReference>
<keyword evidence="9 13" id="KW-0779">Telomere</keyword>
<keyword evidence="10 13" id="KW-0695">RNA-directed DNA polymerase</keyword>
<keyword evidence="11 13" id="KW-0539">Nucleus</keyword>
<sequence length="1118" mass="126414">MKRKRATHSELRARKRAKAGNPAGDSATRALPDAGVLKSYYPIVDTLRTYLRARISKKRGRALQQLCSKDDTAMSALLDTTMVGSFNEPPAEQECAGYLNELKVFSQKRSESATGSTSSSQSPAIQNIVEYCIWLLFRKHSKTPYPPHILCHGYVRSTLAGNNGLELSATTEIPGLICQHPNQYVEKLRSKPWSELPALLGAKAEKILVSLILDCGLYDLLKPSGKNWVQISGTPMTEMPQLGPTTKEPHPIPSNPAGSIKKSLTKERKPNAIRFVRHRMLYGKPVLNSSGKATFGQRPVHVLNRSKEMNEHEETIHVMKYIFPRQFDLHNVFTSTVDKDESAHHFLDYTIREQEIKRQMLKEAAKGGRNPTTNTHCKTKLPKRLRGAPFALVKAIRKRHQTCSYSQLINHYCPTPTHQDSNNILSLATPIAQVSAFCRSAINHVFPSTLWGSPHNHHHLIQFIHHFLTLRRYETLSLHNLLSAFRITSLAWLRPPSIATTAHLSPSDLHARRNLLSSLLYWLIDSFLLPLLSANFYITESSTSRNTLLFFRHDVWQSISLPALHSLKEQMFVPLSAAEVRRMQGRQSLGESKIRLLPKEKGVRPIINLRRRTMVKGRDGKMVLRRSVNGALKPAFAVLNCEKGGRLGASLFSADEVGPRLYAFREGLRRQGREGERLWFVKVDVKGCFDSIPQGKLMGLLREVVGMEGYSVGRYAEGRELRSKAVGVEGRVAWKFRNEAVGAGEEGTLSQMLEEEYGEREGRVFVDKVTRRYESRVKVMEVLREHVERNMVRIGKGVYRQKVGIPQGSVVSSLLCSLFYGDMDRKELEFLDVEECLLMRLIDDFLLITTREDLARRFVKVMHEGMAEYGVTIKQEKSLVNFDITIDGAKVKRMAEVADFPYSGLTINTANLNVSADGTRRQAQDMRAAVTVEHSRLQGQSFYRKALEYVRALCYNSASDTPLQHGETAHAKCTNVDVVQRCDAGAAQSLPGLQSYGVAMRSLPRQHERWTTTRTAINDPSVVPGIVLHVRCWLTGSAGTVEDLIDFAYALMKKKRRVKGLRLDWTCSIIRQEMQRLAYQALLGVFQRRQTKLFIVVEWIRMRLSHMEDGKRKVEGGD</sequence>
<evidence type="ECO:0000256" key="5">
    <source>
        <dbReference type="ARBA" id="ARBA00022679"/>
    </source>
</evidence>
<evidence type="ECO:0000256" key="3">
    <source>
        <dbReference type="ARBA" id="ARBA00016182"/>
    </source>
</evidence>
<evidence type="ECO:0000256" key="6">
    <source>
        <dbReference type="ARBA" id="ARBA00022695"/>
    </source>
</evidence>
<dbReference type="EMBL" id="JAESVG020000010">
    <property type="protein sequence ID" value="KAG8623324.1"/>
    <property type="molecule type" value="Genomic_DNA"/>
</dbReference>
<evidence type="ECO:0000256" key="8">
    <source>
        <dbReference type="ARBA" id="ARBA00022842"/>
    </source>
</evidence>
<evidence type="ECO:0000256" key="10">
    <source>
        <dbReference type="ARBA" id="ARBA00022918"/>
    </source>
</evidence>
<evidence type="ECO:0000256" key="14">
    <source>
        <dbReference type="SAM" id="MobiDB-lite"/>
    </source>
</evidence>
<feature type="region of interest" description="Disordered" evidence="14">
    <location>
        <begin position="1"/>
        <end position="28"/>
    </location>
</feature>
<dbReference type="GO" id="GO:0042162">
    <property type="term" value="F:telomeric DNA binding"/>
    <property type="evidence" value="ECO:0007669"/>
    <property type="project" value="TreeGrafter"/>
</dbReference>
<comment type="catalytic activity">
    <reaction evidence="12 13">
        <text>DNA(n) + a 2'-deoxyribonucleoside 5'-triphosphate = DNA(n+1) + diphosphate</text>
        <dbReference type="Rhea" id="RHEA:22508"/>
        <dbReference type="Rhea" id="RHEA-COMP:17339"/>
        <dbReference type="Rhea" id="RHEA-COMP:17340"/>
        <dbReference type="ChEBI" id="CHEBI:33019"/>
        <dbReference type="ChEBI" id="CHEBI:61560"/>
        <dbReference type="ChEBI" id="CHEBI:173112"/>
        <dbReference type="EC" id="2.7.7.49"/>
    </reaction>
</comment>
<dbReference type="InterPro" id="IPR003545">
    <property type="entry name" value="Telomerase_RT"/>
</dbReference>
<dbReference type="Proteomes" id="UP000809789">
    <property type="component" value="Unassembled WGS sequence"/>
</dbReference>
<evidence type="ECO:0000313" key="17">
    <source>
        <dbReference type="Proteomes" id="UP000809789"/>
    </source>
</evidence>
<comment type="function">
    <text evidence="13">Telomerase is a ribonucleoprotein enzyme essential for the replication of chromosome termini in most eukaryotes. It elongates telomeres. It is a reverse transcriptase that adds simple sequence repeats to chromosome ends by copying a template sequence within the RNA component of the enzyme.</text>
</comment>
<organism evidence="16 17">
    <name type="scientific">Elsinoe batatas</name>
    <dbReference type="NCBI Taxonomy" id="2601811"/>
    <lineage>
        <taxon>Eukaryota</taxon>
        <taxon>Fungi</taxon>
        <taxon>Dikarya</taxon>
        <taxon>Ascomycota</taxon>
        <taxon>Pezizomycotina</taxon>
        <taxon>Dothideomycetes</taxon>
        <taxon>Dothideomycetidae</taxon>
        <taxon>Myriangiales</taxon>
        <taxon>Elsinoaceae</taxon>
        <taxon>Elsinoe</taxon>
    </lineage>
</organism>
<dbReference type="Pfam" id="PF00078">
    <property type="entry name" value="RVT_1"/>
    <property type="match status" value="1"/>
</dbReference>
<accession>A0A8K0PF89</accession>
<dbReference type="SMART" id="SM00975">
    <property type="entry name" value="Telomerase_RBD"/>
    <property type="match status" value="1"/>
</dbReference>
<dbReference type="AlphaFoldDB" id="A0A8K0PF89"/>
<protein>
    <recommendedName>
        <fullName evidence="3 13">Telomerase reverse transcriptase</fullName>
        <ecNumber evidence="2 13">2.7.7.49</ecNumber>
    </recommendedName>
    <alternativeName>
        <fullName evidence="13">Telomerase catalytic subunit</fullName>
    </alternativeName>
</protein>
<dbReference type="InterPro" id="IPR000477">
    <property type="entry name" value="RT_dom"/>
</dbReference>
<feature type="domain" description="Reverse transcriptase" evidence="15">
    <location>
        <begin position="578"/>
        <end position="907"/>
    </location>
</feature>
<keyword evidence="6 13" id="KW-0548">Nucleotidyltransferase</keyword>
<keyword evidence="7 13" id="KW-0479">Metal-binding</keyword>
<dbReference type="GO" id="GO:0003720">
    <property type="term" value="F:telomerase activity"/>
    <property type="evidence" value="ECO:0007669"/>
    <property type="project" value="InterPro"/>
</dbReference>
<dbReference type="GO" id="GO:0070034">
    <property type="term" value="F:telomerase RNA binding"/>
    <property type="evidence" value="ECO:0007669"/>
    <property type="project" value="TreeGrafter"/>
</dbReference>
<keyword evidence="5 13" id="KW-0808">Transferase</keyword>
<comment type="similarity">
    <text evidence="1 13">Belongs to the reverse transcriptase family. Telomerase subfamily.</text>
</comment>
<dbReference type="GO" id="GO:0000781">
    <property type="term" value="C:chromosome, telomeric region"/>
    <property type="evidence" value="ECO:0007669"/>
    <property type="project" value="UniProtKB-SubCell"/>
</dbReference>
<comment type="caution">
    <text evidence="16">The sequence shown here is derived from an EMBL/GenBank/DDBJ whole genome shotgun (WGS) entry which is preliminary data.</text>
</comment>
<dbReference type="InterPro" id="IPR043502">
    <property type="entry name" value="DNA/RNA_pol_sf"/>
</dbReference>
<evidence type="ECO:0000256" key="1">
    <source>
        <dbReference type="ARBA" id="ARBA00008001"/>
    </source>
</evidence>
<keyword evidence="17" id="KW-1185">Reference proteome</keyword>
<dbReference type="EC" id="2.7.7.49" evidence="2 13"/>
<evidence type="ECO:0000256" key="9">
    <source>
        <dbReference type="ARBA" id="ARBA00022895"/>
    </source>
</evidence>
<evidence type="ECO:0000256" key="7">
    <source>
        <dbReference type="ARBA" id="ARBA00022723"/>
    </source>
</evidence>
<comment type="subcellular location">
    <subcellularLocation>
        <location evidence="13">Nucleus</location>
    </subcellularLocation>
    <subcellularLocation>
        <location evidence="13">Chromosome</location>
        <location evidence="13">Telomere</location>
    </subcellularLocation>
</comment>
<keyword evidence="4 13" id="KW-0158">Chromosome</keyword>
<dbReference type="Gene3D" id="1.10.132.70">
    <property type="match status" value="1"/>
</dbReference>
<dbReference type="Pfam" id="PF12009">
    <property type="entry name" value="Telomerase_RBD"/>
    <property type="match status" value="1"/>
</dbReference>
<feature type="region of interest" description="Disordered" evidence="14">
    <location>
        <begin position="242"/>
        <end position="261"/>
    </location>
</feature>
<keyword evidence="8 13" id="KW-0460">Magnesium</keyword>
<dbReference type="GO" id="GO:0000333">
    <property type="term" value="C:telomerase catalytic core complex"/>
    <property type="evidence" value="ECO:0007669"/>
    <property type="project" value="TreeGrafter"/>
</dbReference>
<name>A0A8K0PF89_9PEZI</name>
<dbReference type="CDD" id="cd01648">
    <property type="entry name" value="TERT"/>
    <property type="match status" value="1"/>
</dbReference>
<evidence type="ECO:0000256" key="4">
    <source>
        <dbReference type="ARBA" id="ARBA00022454"/>
    </source>
</evidence>
<dbReference type="SUPFAM" id="SSF56672">
    <property type="entry name" value="DNA/RNA polymerases"/>
    <property type="match status" value="1"/>
</dbReference>
<evidence type="ECO:0000256" key="11">
    <source>
        <dbReference type="ARBA" id="ARBA00023242"/>
    </source>
</evidence>
<dbReference type="OrthoDB" id="289721at2759"/>
<dbReference type="PANTHER" id="PTHR12066:SF0">
    <property type="entry name" value="TELOMERASE REVERSE TRANSCRIPTASE"/>
    <property type="match status" value="1"/>
</dbReference>
<reference evidence="16" key="1">
    <citation type="submission" date="2021-07" db="EMBL/GenBank/DDBJ databases">
        <title>Elsinoe batatas strain:CRI-CJ2 Genome sequencing and assembly.</title>
        <authorList>
            <person name="Huang L."/>
        </authorList>
    </citation>
    <scope>NUCLEOTIDE SEQUENCE</scope>
    <source>
        <strain evidence="16">CRI-CJ2</strain>
    </source>
</reference>
<evidence type="ECO:0000256" key="12">
    <source>
        <dbReference type="ARBA" id="ARBA00048173"/>
    </source>
</evidence>
<dbReference type="PROSITE" id="PS50878">
    <property type="entry name" value="RT_POL"/>
    <property type="match status" value="1"/>
</dbReference>
<dbReference type="PRINTS" id="PR01365">
    <property type="entry name" value="TELOMERASERT"/>
</dbReference>
<evidence type="ECO:0000256" key="2">
    <source>
        <dbReference type="ARBA" id="ARBA00012493"/>
    </source>
</evidence>
<proteinExistence type="inferred from homology"/>
<gene>
    <name evidence="16" type="ORF">KVT40_008300</name>
</gene>
<dbReference type="GO" id="GO:0046872">
    <property type="term" value="F:metal ion binding"/>
    <property type="evidence" value="ECO:0007669"/>
    <property type="project" value="UniProtKB-KW"/>
</dbReference>
<evidence type="ECO:0000256" key="13">
    <source>
        <dbReference type="RuleBase" id="RU365061"/>
    </source>
</evidence>
<dbReference type="PANTHER" id="PTHR12066">
    <property type="entry name" value="TELOMERASE REVERSE TRANSCRIPTASE"/>
    <property type="match status" value="1"/>
</dbReference>
<evidence type="ECO:0000259" key="15">
    <source>
        <dbReference type="PROSITE" id="PS50878"/>
    </source>
</evidence>